<feature type="compositionally biased region" description="Polar residues" evidence="8">
    <location>
        <begin position="1458"/>
        <end position="1490"/>
    </location>
</feature>
<dbReference type="Pfam" id="PF12931">
    <property type="entry name" value="TPR_Sec16"/>
    <property type="match status" value="1"/>
</dbReference>
<evidence type="ECO:0000256" key="1">
    <source>
        <dbReference type="ARBA" id="ARBA00004397"/>
    </source>
</evidence>
<dbReference type="KEGG" id="kaf:KAFR_0E00830"/>
<feature type="compositionally biased region" description="Acidic residues" evidence="8">
    <location>
        <begin position="396"/>
        <end position="408"/>
    </location>
</feature>
<dbReference type="GO" id="GO:0005789">
    <property type="term" value="C:endoplasmic reticulum membrane"/>
    <property type="evidence" value="ECO:0007669"/>
    <property type="project" value="UniProtKB-SubCell"/>
</dbReference>
<dbReference type="InterPro" id="IPR024340">
    <property type="entry name" value="Sec16_CCD"/>
</dbReference>
<feature type="region of interest" description="Disordered" evidence="8">
    <location>
        <begin position="1"/>
        <end position="231"/>
    </location>
</feature>
<feature type="compositionally biased region" description="Basic and acidic residues" evidence="8">
    <location>
        <begin position="131"/>
        <end position="155"/>
    </location>
</feature>
<feature type="region of interest" description="Disordered" evidence="8">
    <location>
        <begin position="1960"/>
        <end position="2004"/>
    </location>
</feature>
<evidence type="ECO:0000256" key="7">
    <source>
        <dbReference type="RuleBase" id="RU364101"/>
    </source>
</evidence>
<comment type="subcellular location">
    <subcellularLocation>
        <location evidence="1">Endoplasmic reticulum membrane</location>
        <topology evidence="1">Peripheral membrane protein</topology>
        <orientation evidence="1">Cytoplasmic side</orientation>
    </subcellularLocation>
</comment>
<feature type="compositionally biased region" description="Basic and acidic residues" evidence="8">
    <location>
        <begin position="1976"/>
        <end position="2000"/>
    </location>
</feature>
<dbReference type="GO" id="GO:0016192">
    <property type="term" value="P:vesicle-mediated transport"/>
    <property type="evidence" value="ECO:0007669"/>
    <property type="project" value="UniProtKB-KW"/>
</dbReference>
<dbReference type="InParanoid" id="H2AV37"/>
<dbReference type="Gene3D" id="6.20.50.30">
    <property type="match status" value="1"/>
</dbReference>
<dbReference type="GO" id="GO:0070971">
    <property type="term" value="C:endoplasmic reticulum exit site"/>
    <property type="evidence" value="ECO:0007669"/>
    <property type="project" value="TreeGrafter"/>
</dbReference>
<feature type="compositionally biased region" description="Acidic residues" evidence="8">
    <location>
        <begin position="443"/>
        <end position="463"/>
    </location>
</feature>
<sequence>MTPEAKKRKNQKKRARQKQKKVSEKATDTVNQEEINPPVSDESPIVQAIESNNESTPESHIVETSETATDATSEKVSTIKSIDSVEVHAAPEREESYQTEAMGTIHAPDHHDSVAHELEDGNQEQLLVAEGHSEPEDKSALDKESENSVSKEQHLINDPLDEVITKNNEDAVNDQQFAHGTKTKEKPSLADNVGTQQQNTKEDLFGSYDDSSSFLDGTNEADSRGSPDVGIAKESDMIETIDSRPVQQHPEEDIFSFQSSNIEEKIFPDSADNDVKEDVTEHDKNLHERNALKSDEVKENLENGHDDLFGNHHDEHELMPWETAEKDENMQADLSNSKDASNTIDFGQSITEPPLTASTNALDAPTENPLTTGQSDLSGEKQNNVGKIDVASVDDLFGEQEGDVEDSAFWENQSDVAGPKEEAKSNEEPNQKQVKETKKFSFLEEDEDLLDEDSFLEAEDEDISKEQELQSGIESNAVPDIDTKQNTQEPSSKYAPPFAKPLQAVQSLPTTAVIETSLGTSVGIVPPQPFKNIVASPSIPTSSPYMAPTGISASNPIIAEGQSIEKLNDEKKKSDAYDFPMEIMAEKIKPVHAKPVGVPTLKVNIPSAPVSRKSSITSPQRSISFKNAPPLPQNPYANVSIKTEPSISIMSPQQSIVMPNQQLPHASKNIPSSYQPPQIPMGSKARTFSNVSSASTSNKAADGSGYAPLHNYSPSTSRNASVNKYAPSTQPSQPLHKQKMPYAIPPEQTFPLPIKTNETLPINTTTFEPAVPNIVSPTSLTPSAVRGSHARKTSSVYAPIQSSSKYAPTVHPQHMTQNFNEPQPLPSTDKYPPPTMAPVQSIPKTLKQVNLINTGAPPIPHGGYIVGKAYSSQVQSFKVDNEALLTRQFPVFSWTNSNKIVYGIPAHSNTYLNFHSTLESVNVIPYDTLIKCDSLLQSFPGPLSSKTKKKDVEKWLETTIKELKLDDFSTELIIWQLLKFKLTGSHTLKDIANLLYNSNVSALYLSQREKQVQTTPNAYRLDADGQMRILASLQVGDHEGAFALALRRQDYAMALLIGSLAGKEKWADVVQRYLNQEVGTLTAGSEAWANLLYLIFQVFIGNSRAAVEHFYTNRAESDWALANWKAIVSAVLININSDTPSSSSSQTMQIPSIVLEFLLEFGIFLSHRNEALASSVVFMIAGIPLSNLPVISNSDVLFENVGQVNTTKGSIWSELYHYCYCCANPKVQGPPVLLQEKLFHAFCLYEHGLPAAASKYTDYIGSKLKSSTKNSVNFINIMPALNGLTSRVAESNTGWLAKPKLNSVWGQLDKSFNKYIGGDVEDTKTSNEKKIFDGITPYSSNNSSVVDLVQPVFTPYQAQLNRRSYGQIDAALVNAPGQLNNQNSHASTGMVGDIGALLQPRNDQSFQGSPQRVPHANLRAGDVHTSQSRKVKKDSTLHLEQLGMKSEVSYVAPPMAKQNSTLQSGQSSKVLMNSTAPTEADSSSKQSNKVGESHVSATDLPREFSNAPGTPVMLPPPKTKKKARAARVITGGLSYAETTPLPYNNTSQVSIDNGSVVASTNIESTTLNLPANEMILPRTVEAPIQNEHIGSVLPKDIVQHMVESGENVEKEIVTEIQPDEHARFSPNERIVEPAYEPSPSLNTLAVDRPRQEENDEQGTREAKEAESIQAVETVTAVERVQPKEGTQIPEVNEIVGSSHFNEAVQGQLKEPVKIGDTLSPVDNLEEQDNQNDSDYVNEEDQPSVNNNYVAQRRPAGDTKVPLESPKAQLTNGEIDEQELVDSPADVPGLGLNIRSDKVLPPPVFTNPYAPPLLKNKTIASNGPSQRKAYLPTSYSQSTPNVVQDEPIVGDNVDMFAYGGYKSHSEEKQAAIEPPEWVEPPVSLSAHIGEAKQFEQENILPTEPSNIAGQSLMHPKPSTNKFAPIRASEVVTNETFEPVIKKSDSNFRSFTPVVTGVDSIEYNDVVEDESDDEDEGAATKKDATKSAKKKEEYEKPVDGDNKPGWFGWLKKETNEKKPVKAKLGNQNSFYYDEKLRRWVNKNATEEEKQKLAEAAAPPPPPVIKRKDTVPKTKPRASISHVQPSAVSPVAAVLPTNPLTGEPLMTTPSIVAEDKLAEKSAPAAPTPGQGPAITSQPGSAINNLSGKKTNDLNDLLNISGTRSVASRRKKKSGRGYVNVMENL</sequence>
<reference evidence="11 12" key="1">
    <citation type="journal article" date="2011" name="Proc. Natl. Acad. Sci. U.S.A.">
        <title>Evolutionary erosion of yeast sex chromosomes by mating-type switching accidents.</title>
        <authorList>
            <person name="Gordon J.L."/>
            <person name="Armisen D."/>
            <person name="Proux-Wera E."/>
            <person name="Oheigeartaigh S.S."/>
            <person name="Byrne K.P."/>
            <person name="Wolfe K.H."/>
        </authorList>
    </citation>
    <scope>NUCLEOTIDE SEQUENCE [LARGE SCALE GENOMIC DNA]</scope>
    <source>
        <strain evidence="12">ATCC 22294 / BCRC 22015 / CBS 2517 / CECT 1963 / NBRC 1671 / NRRL Y-8276</strain>
    </source>
</reference>
<evidence type="ECO:0000313" key="11">
    <source>
        <dbReference type="EMBL" id="CCF58237.1"/>
    </source>
</evidence>
<feature type="domain" description="Sec16 central conserved" evidence="10">
    <location>
        <begin position="890"/>
        <end position="965"/>
    </location>
</feature>
<feature type="compositionally biased region" description="Polar residues" evidence="8">
    <location>
        <begin position="612"/>
        <end position="625"/>
    </location>
</feature>
<dbReference type="Pfam" id="PF12932">
    <property type="entry name" value="Sec16"/>
    <property type="match status" value="1"/>
</dbReference>
<feature type="compositionally biased region" description="Acidic residues" evidence="8">
    <location>
        <begin position="1963"/>
        <end position="1975"/>
    </location>
</feature>
<evidence type="ECO:0000259" key="10">
    <source>
        <dbReference type="Pfam" id="PF12932"/>
    </source>
</evidence>
<feature type="compositionally biased region" description="Polar residues" evidence="8">
    <location>
        <begin position="332"/>
        <end position="361"/>
    </location>
</feature>
<feature type="compositionally biased region" description="Basic and acidic residues" evidence="8">
    <location>
        <begin position="266"/>
        <end position="329"/>
    </location>
</feature>
<dbReference type="HOGENOM" id="CLU_000768_0_0_1"/>
<dbReference type="GO" id="GO:0015031">
    <property type="term" value="P:protein transport"/>
    <property type="evidence" value="ECO:0007669"/>
    <property type="project" value="UniProtKB-KW"/>
</dbReference>
<dbReference type="RefSeq" id="XP_003957372.1">
    <property type="nucleotide sequence ID" value="XM_003957323.1"/>
</dbReference>
<feature type="region of interest" description="Disordered" evidence="8">
    <location>
        <begin position="266"/>
        <end position="497"/>
    </location>
</feature>
<evidence type="ECO:0000256" key="4">
    <source>
        <dbReference type="ARBA" id="ARBA00022824"/>
    </source>
</evidence>
<dbReference type="CDD" id="cd09233">
    <property type="entry name" value="ACE1-Sec16-like"/>
    <property type="match status" value="1"/>
</dbReference>
<protein>
    <recommendedName>
        <fullName evidence="7">Protein transport protein sec16</fullName>
    </recommendedName>
</protein>
<dbReference type="EMBL" id="HE650825">
    <property type="protein sequence ID" value="CCF58237.1"/>
    <property type="molecule type" value="Genomic_DNA"/>
</dbReference>
<feature type="compositionally biased region" description="Polar residues" evidence="8">
    <location>
        <begin position="368"/>
        <end position="385"/>
    </location>
</feature>
<feature type="compositionally biased region" description="Polar residues" evidence="8">
    <location>
        <begin position="49"/>
        <end position="58"/>
    </location>
</feature>
<dbReference type="OrthoDB" id="8918678at2759"/>
<feature type="region of interest" description="Disordered" evidence="8">
    <location>
        <begin position="610"/>
        <end position="629"/>
    </location>
</feature>
<feature type="compositionally biased region" description="Basic residues" evidence="8">
    <location>
        <begin position="1"/>
        <end position="20"/>
    </location>
</feature>
<dbReference type="FunCoup" id="H2AV37">
    <property type="interactions" value="131"/>
</dbReference>
<evidence type="ECO:0000259" key="9">
    <source>
        <dbReference type="Pfam" id="PF12931"/>
    </source>
</evidence>
<feature type="region of interest" description="Disordered" evidence="8">
    <location>
        <begin position="1630"/>
        <end position="1668"/>
    </location>
</feature>
<dbReference type="Proteomes" id="UP000005220">
    <property type="component" value="Chromosome 5"/>
</dbReference>
<comment type="function">
    <text evidence="6 7">Involved in the initiation of assembly of the COPII coat required for the formation of transport vesicles from the endoplasmic reticulum (ER) and the selection of cargo molecules. Also involved in autophagy.</text>
</comment>
<dbReference type="eggNOG" id="KOG1913">
    <property type="taxonomic scope" value="Eukaryota"/>
</dbReference>
<feature type="compositionally biased region" description="Basic and acidic residues" evidence="8">
    <location>
        <begin position="1647"/>
        <end position="1666"/>
    </location>
</feature>
<keyword evidence="7" id="KW-0072">Autophagy</keyword>
<keyword evidence="12" id="KW-1185">Reference proteome</keyword>
<evidence type="ECO:0000256" key="8">
    <source>
        <dbReference type="SAM" id="MobiDB-lite"/>
    </source>
</evidence>
<feature type="compositionally biased region" description="Basic and acidic residues" evidence="8">
    <location>
        <begin position="83"/>
        <end position="96"/>
    </location>
</feature>
<dbReference type="GO" id="GO:0012507">
    <property type="term" value="C:ER to Golgi transport vesicle membrane"/>
    <property type="evidence" value="ECO:0007669"/>
    <property type="project" value="TreeGrafter"/>
</dbReference>
<feature type="compositionally biased region" description="Polar residues" evidence="8">
    <location>
        <begin position="2131"/>
        <end position="2145"/>
    </location>
</feature>
<feature type="region of interest" description="Disordered" evidence="8">
    <location>
        <begin position="1458"/>
        <end position="1521"/>
    </location>
</feature>
<feature type="compositionally biased region" description="Basic and acidic residues" evidence="8">
    <location>
        <begin position="418"/>
        <end position="442"/>
    </location>
</feature>
<feature type="compositionally biased region" description="Low complexity" evidence="8">
    <location>
        <begin position="2119"/>
        <end position="2130"/>
    </location>
</feature>
<feature type="compositionally biased region" description="Basic and acidic residues" evidence="8">
    <location>
        <begin position="107"/>
        <end position="119"/>
    </location>
</feature>
<organism evidence="11 12">
    <name type="scientific">Kazachstania africana (strain ATCC 22294 / BCRC 22015 / CBS 2517 / CECT 1963 / NBRC 1671 / NRRL Y-8276)</name>
    <name type="common">Yeast</name>
    <name type="synonym">Kluyveromyces africanus</name>
    <dbReference type="NCBI Taxonomy" id="1071382"/>
    <lineage>
        <taxon>Eukaryota</taxon>
        <taxon>Fungi</taxon>
        <taxon>Dikarya</taxon>
        <taxon>Ascomycota</taxon>
        <taxon>Saccharomycotina</taxon>
        <taxon>Saccharomycetes</taxon>
        <taxon>Saccharomycetales</taxon>
        <taxon>Saccharomycetaceae</taxon>
        <taxon>Kazachstania</taxon>
    </lineage>
</organism>
<feature type="region of interest" description="Disordered" evidence="8">
    <location>
        <begin position="1718"/>
        <end position="1745"/>
    </location>
</feature>
<feature type="compositionally biased region" description="Basic and acidic residues" evidence="8">
    <location>
        <begin position="221"/>
        <end position="231"/>
    </location>
</feature>
<comment type="similarity">
    <text evidence="2 7">Belongs to the SEC16 family.</text>
</comment>
<dbReference type="InterPro" id="IPR024298">
    <property type="entry name" value="Sec16_Sec23-bd"/>
</dbReference>
<dbReference type="PANTHER" id="PTHR13402:SF6">
    <property type="entry name" value="SECRETORY 16, ISOFORM I"/>
    <property type="match status" value="1"/>
</dbReference>
<dbReference type="GO" id="GO:0007030">
    <property type="term" value="P:Golgi organization"/>
    <property type="evidence" value="ECO:0007669"/>
    <property type="project" value="TreeGrafter"/>
</dbReference>
<dbReference type="STRING" id="1071382.H2AV37"/>
<feature type="region of interest" description="Disordered" evidence="8">
    <location>
        <begin position="2041"/>
        <end position="2085"/>
    </location>
</feature>
<keyword evidence="4 7" id="KW-0256">Endoplasmic reticulum</keyword>
<feature type="domain" description="Sec16 Sec23-binding" evidence="9">
    <location>
        <begin position="1029"/>
        <end position="1319"/>
    </location>
</feature>
<dbReference type="Gene3D" id="1.20.58.940">
    <property type="match status" value="1"/>
</dbReference>
<keyword evidence="3 7" id="KW-0813">Transport</keyword>
<feature type="compositionally biased region" description="Polar residues" evidence="8">
    <location>
        <begin position="1832"/>
        <end position="1841"/>
    </location>
</feature>
<keyword evidence="7" id="KW-0653">Protein transport</keyword>
<feature type="region of interest" description="Disordered" evidence="8">
    <location>
        <begin position="1400"/>
        <end position="1437"/>
    </location>
</feature>
<name>H2AV37_KAZAF</name>
<feature type="compositionally biased region" description="Polar residues" evidence="8">
    <location>
        <begin position="1401"/>
        <end position="1410"/>
    </location>
</feature>
<feature type="region of interest" description="Disordered" evidence="8">
    <location>
        <begin position="808"/>
        <end position="829"/>
    </location>
</feature>
<proteinExistence type="inferred from homology"/>
<evidence type="ECO:0000256" key="6">
    <source>
        <dbReference type="ARBA" id="ARBA00024687"/>
    </source>
</evidence>
<dbReference type="GeneID" id="13882737"/>
<dbReference type="GO" id="GO:0070973">
    <property type="term" value="P:protein localization to endoplasmic reticulum exit site"/>
    <property type="evidence" value="ECO:0007669"/>
    <property type="project" value="TreeGrafter"/>
</dbReference>
<evidence type="ECO:0000256" key="5">
    <source>
        <dbReference type="ARBA" id="ARBA00022892"/>
    </source>
</evidence>
<gene>
    <name evidence="11" type="primary">KAFR0E00830</name>
    <name evidence="11" type="ORF">KAFR_0E00830</name>
</gene>
<dbReference type="GO" id="GO:0006914">
    <property type="term" value="P:autophagy"/>
    <property type="evidence" value="ECO:0007669"/>
    <property type="project" value="UniProtKB-KW"/>
</dbReference>
<feature type="region of interest" description="Disordered" evidence="8">
    <location>
        <begin position="694"/>
        <end position="738"/>
    </location>
</feature>
<dbReference type="PANTHER" id="PTHR13402">
    <property type="entry name" value="RGPR-RELATED"/>
    <property type="match status" value="1"/>
</dbReference>
<keyword evidence="5 7" id="KW-0931">ER-Golgi transport</keyword>
<accession>H2AV37</accession>
<feature type="compositionally biased region" description="Polar residues" evidence="8">
    <location>
        <begin position="712"/>
        <end position="735"/>
    </location>
</feature>
<feature type="region of interest" description="Disordered" evidence="8">
    <location>
        <begin position="1820"/>
        <end position="1844"/>
    </location>
</feature>
<evidence type="ECO:0000313" key="12">
    <source>
        <dbReference type="Proteomes" id="UP000005220"/>
    </source>
</evidence>
<feature type="region of interest" description="Disordered" evidence="8">
    <location>
        <begin position="2111"/>
        <end position="2181"/>
    </location>
</feature>
<evidence type="ECO:0000256" key="3">
    <source>
        <dbReference type="ARBA" id="ARBA00022448"/>
    </source>
</evidence>
<evidence type="ECO:0000256" key="2">
    <source>
        <dbReference type="ARBA" id="ARBA00005927"/>
    </source>
</evidence>
<feature type="compositionally biased region" description="Acidic residues" evidence="8">
    <location>
        <begin position="1723"/>
        <end position="1741"/>
    </location>
</feature>
<keyword evidence="7" id="KW-0472">Membrane</keyword>